<proteinExistence type="predicted"/>
<gene>
    <name evidence="1" type="ORF">MANES_15G032600</name>
</gene>
<name>A0A2C9UEF2_MANES</name>
<protein>
    <submittedName>
        <fullName evidence="1">Uncharacterized protein</fullName>
    </submittedName>
</protein>
<sequence>MAHKDPKDQCLCKKPLCNSEICTQNPTSLLPISFLIYTLFQLAPFHVSSSGILSNRKIFQLTQL</sequence>
<dbReference type="AlphaFoldDB" id="A0A2C9UEF2"/>
<dbReference type="EMBL" id="CM004401">
    <property type="protein sequence ID" value="OAY27997.1"/>
    <property type="molecule type" value="Genomic_DNA"/>
</dbReference>
<reference evidence="1" key="1">
    <citation type="submission" date="2016-02" db="EMBL/GenBank/DDBJ databases">
        <title>WGS assembly of Manihot esculenta.</title>
        <authorList>
            <person name="Bredeson J.V."/>
            <person name="Prochnik S.E."/>
            <person name="Lyons J.B."/>
            <person name="Schmutz J."/>
            <person name="Grimwood J."/>
            <person name="Vrebalov J."/>
            <person name="Bart R.S."/>
            <person name="Amuge T."/>
            <person name="Ferguson M.E."/>
            <person name="Green R."/>
            <person name="Putnam N."/>
            <person name="Stites J."/>
            <person name="Rounsley S."/>
            <person name="Rokhsar D.S."/>
        </authorList>
    </citation>
    <scope>NUCLEOTIDE SEQUENCE [LARGE SCALE GENOMIC DNA]</scope>
    <source>
        <tissue evidence="1">Leaf</tissue>
    </source>
</reference>
<organism evidence="1">
    <name type="scientific">Manihot esculenta</name>
    <name type="common">Cassava</name>
    <name type="synonym">Jatropha manihot</name>
    <dbReference type="NCBI Taxonomy" id="3983"/>
    <lineage>
        <taxon>Eukaryota</taxon>
        <taxon>Viridiplantae</taxon>
        <taxon>Streptophyta</taxon>
        <taxon>Embryophyta</taxon>
        <taxon>Tracheophyta</taxon>
        <taxon>Spermatophyta</taxon>
        <taxon>Magnoliopsida</taxon>
        <taxon>eudicotyledons</taxon>
        <taxon>Gunneridae</taxon>
        <taxon>Pentapetalae</taxon>
        <taxon>rosids</taxon>
        <taxon>fabids</taxon>
        <taxon>Malpighiales</taxon>
        <taxon>Euphorbiaceae</taxon>
        <taxon>Crotonoideae</taxon>
        <taxon>Manihoteae</taxon>
        <taxon>Manihot</taxon>
    </lineage>
</organism>
<evidence type="ECO:0000313" key="1">
    <source>
        <dbReference type="EMBL" id="OAY27997.1"/>
    </source>
</evidence>
<accession>A0A2C9UEF2</accession>